<accession>A0ABN8P8W7</accession>
<evidence type="ECO:0000256" key="4">
    <source>
        <dbReference type="ARBA" id="ARBA00022786"/>
    </source>
</evidence>
<dbReference type="SMART" id="SM00119">
    <property type="entry name" value="HECTc"/>
    <property type="match status" value="1"/>
</dbReference>
<evidence type="ECO:0000256" key="1">
    <source>
        <dbReference type="ARBA" id="ARBA00000885"/>
    </source>
</evidence>
<dbReference type="SUPFAM" id="SSF56204">
    <property type="entry name" value="Hect, E3 ligase catalytic domain"/>
    <property type="match status" value="1"/>
</dbReference>
<dbReference type="Gene3D" id="3.90.1750.10">
    <property type="entry name" value="Hect, E3 ligase catalytic domains"/>
    <property type="match status" value="1"/>
</dbReference>
<sequence length="384" mass="42814">MILIILNFSNNTATLPEILQELQGQLNREHSSHINVRRSAIWSDTCRQMSRKKFSPGNNISVKFADNVGTSEGAVDVGGPKREFLRLAVRSANLDSGVFIGPEGCRMLYPNSLAREKDAYRLVGLILAWSVVHGGPGGKFLCPTLYDSVVYGPDVTNPSLDDVPTLQLKEKIQKIEQSTSVKELKERLYDEEIQTILSDLGASPVPSSIEQKDWYKKIILRHVLIDSTRYLLEEFKKGLQTLGVLDAMQRHPQQFRDVFTNENVNQLDAQCVDLLFTVHFAEMGSNARPKQELAVILWRDYLQDCESREAKATLGDVLAFATGADVPPTLGFDTTPTISFVDGAFPTANTCSATIRLPTIHDTYDDFKEKMDFAILNSPSFGQP</sequence>
<proteinExistence type="predicted"/>
<dbReference type="Proteomes" id="UP001159405">
    <property type="component" value="Unassembled WGS sequence"/>
</dbReference>
<dbReference type="InterPro" id="IPR035983">
    <property type="entry name" value="Hect_E3_ubiquitin_ligase"/>
</dbReference>
<dbReference type="PANTHER" id="PTHR45700">
    <property type="entry name" value="UBIQUITIN-PROTEIN LIGASE E3C"/>
    <property type="match status" value="1"/>
</dbReference>
<feature type="active site" description="Glycyl thioester intermediate" evidence="5">
    <location>
        <position position="351"/>
    </location>
</feature>
<organism evidence="7 8">
    <name type="scientific">Porites lobata</name>
    <dbReference type="NCBI Taxonomy" id="104759"/>
    <lineage>
        <taxon>Eukaryota</taxon>
        <taxon>Metazoa</taxon>
        <taxon>Cnidaria</taxon>
        <taxon>Anthozoa</taxon>
        <taxon>Hexacorallia</taxon>
        <taxon>Scleractinia</taxon>
        <taxon>Fungiina</taxon>
        <taxon>Poritidae</taxon>
        <taxon>Porites</taxon>
    </lineage>
</organism>
<dbReference type="InterPro" id="IPR000569">
    <property type="entry name" value="HECT_dom"/>
</dbReference>
<evidence type="ECO:0000256" key="3">
    <source>
        <dbReference type="ARBA" id="ARBA00022679"/>
    </source>
</evidence>
<evidence type="ECO:0000256" key="2">
    <source>
        <dbReference type="ARBA" id="ARBA00012485"/>
    </source>
</evidence>
<keyword evidence="4 5" id="KW-0833">Ubl conjugation pathway</keyword>
<keyword evidence="8" id="KW-1185">Reference proteome</keyword>
<dbReference type="PROSITE" id="PS50237">
    <property type="entry name" value="HECT"/>
    <property type="match status" value="1"/>
</dbReference>
<dbReference type="InterPro" id="IPR044611">
    <property type="entry name" value="E3A/B/C-like"/>
</dbReference>
<protein>
    <recommendedName>
        <fullName evidence="2">HECT-type E3 ubiquitin transferase</fullName>
        <ecNumber evidence="2">2.3.2.26</ecNumber>
    </recommendedName>
</protein>
<keyword evidence="3" id="KW-0808">Transferase</keyword>
<comment type="catalytic activity">
    <reaction evidence="1">
        <text>S-ubiquitinyl-[E2 ubiquitin-conjugating enzyme]-L-cysteine + [acceptor protein]-L-lysine = [E2 ubiquitin-conjugating enzyme]-L-cysteine + N(6)-ubiquitinyl-[acceptor protein]-L-lysine.</text>
        <dbReference type="EC" id="2.3.2.26"/>
    </reaction>
</comment>
<comment type="caution">
    <text evidence="7">The sequence shown here is derived from an EMBL/GenBank/DDBJ whole genome shotgun (WGS) entry which is preliminary data.</text>
</comment>
<name>A0ABN8P8W7_9CNID</name>
<gene>
    <name evidence="7" type="ORF">PLOB_00036720</name>
</gene>
<evidence type="ECO:0000313" key="8">
    <source>
        <dbReference type="Proteomes" id="UP001159405"/>
    </source>
</evidence>
<dbReference type="EC" id="2.3.2.26" evidence="2"/>
<reference evidence="7 8" key="1">
    <citation type="submission" date="2022-05" db="EMBL/GenBank/DDBJ databases">
        <authorList>
            <consortium name="Genoscope - CEA"/>
            <person name="William W."/>
        </authorList>
    </citation>
    <scope>NUCLEOTIDE SEQUENCE [LARGE SCALE GENOMIC DNA]</scope>
</reference>
<dbReference type="Gene3D" id="3.30.2410.10">
    <property type="entry name" value="Hect, E3 ligase catalytic domain"/>
    <property type="match status" value="1"/>
</dbReference>
<dbReference type="Pfam" id="PF00632">
    <property type="entry name" value="HECT"/>
    <property type="match status" value="1"/>
</dbReference>
<evidence type="ECO:0000259" key="6">
    <source>
        <dbReference type="PROSITE" id="PS50237"/>
    </source>
</evidence>
<evidence type="ECO:0000313" key="7">
    <source>
        <dbReference type="EMBL" id="CAH3133273.1"/>
    </source>
</evidence>
<dbReference type="EMBL" id="CALNXK010000052">
    <property type="protein sequence ID" value="CAH3133273.1"/>
    <property type="molecule type" value="Genomic_DNA"/>
</dbReference>
<evidence type="ECO:0000256" key="5">
    <source>
        <dbReference type="PROSITE-ProRule" id="PRU00104"/>
    </source>
</evidence>
<feature type="domain" description="HECT" evidence="6">
    <location>
        <begin position="47"/>
        <end position="384"/>
    </location>
</feature>